<feature type="compositionally biased region" description="Low complexity" evidence="1">
    <location>
        <begin position="349"/>
        <end position="361"/>
    </location>
</feature>
<dbReference type="EMBL" id="CAAALY010032209">
    <property type="protein sequence ID" value="VEL17345.1"/>
    <property type="molecule type" value="Genomic_DNA"/>
</dbReference>
<feature type="region of interest" description="Disordered" evidence="1">
    <location>
        <begin position="336"/>
        <end position="373"/>
    </location>
</feature>
<evidence type="ECO:0000313" key="3">
    <source>
        <dbReference type="Proteomes" id="UP000784294"/>
    </source>
</evidence>
<organism evidence="2 3">
    <name type="scientific">Protopolystoma xenopodis</name>
    <dbReference type="NCBI Taxonomy" id="117903"/>
    <lineage>
        <taxon>Eukaryota</taxon>
        <taxon>Metazoa</taxon>
        <taxon>Spiralia</taxon>
        <taxon>Lophotrochozoa</taxon>
        <taxon>Platyhelminthes</taxon>
        <taxon>Monogenea</taxon>
        <taxon>Polyopisthocotylea</taxon>
        <taxon>Polystomatidea</taxon>
        <taxon>Polystomatidae</taxon>
        <taxon>Protopolystoma</taxon>
    </lineage>
</organism>
<evidence type="ECO:0000256" key="1">
    <source>
        <dbReference type="SAM" id="MobiDB-lite"/>
    </source>
</evidence>
<name>A0A3S5ACM5_9PLAT</name>
<proteinExistence type="predicted"/>
<gene>
    <name evidence="2" type="ORF">PXEA_LOCUS10785</name>
</gene>
<accession>A0A3S5ACM5</accession>
<protein>
    <submittedName>
        <fullName evidence="2">Uncharacterized protein</fullName>
    </submittedName>
</protein>
<dbReference type="AlphaFoldDB" id="A0A3S5ACM5"/>
<dbReference type="OrthoDB" id="635774at2759"/>
<feature type="compositionally biased region" description="Polar residues" evidence="1">
    <location>
        <begin position="14"/>
        <end position="32"/>
    </location>
</feature>
<comment type="caution">
    <text evidence="2">The sequence shown here is derived from an EMBL/GenBank/DDBJ whole genome shotgun (WGS) entry which is preliminary data.</text>
</comment>
<feature type="region of interest" description="Disordered" evidence="1">
    <location>
        <begin position="53"/>
        <end position="74"/>
    </location>
</feature>
<sequence length="373" mass="41438">MRPSKSFVVGSHSEAWNNSLPSTQRVSLSCSTFDGPESESEFEFESLDCAPVPPLRASRPRPEPALLQTPQPYHPGARQHGVVEAASSGLGIRICPVMQNGVKMSNTHYWMLNSPRSYHLRHRAPAGCQDTNRLLTPGAWQPMMCPSPSVLETSRGHGYALAYVNLPQSSAGPSLRDAETDWLLRRQQPRQQSHSPHQPEPTQQRAPTNGQLAAMNLRRGRSETGKEYLQLFQRGLVLRLRHQVPEATEAECHAVLVGSSWSFEEAVHRLKLELLCRLSSASKARCQRVLVQNAWDLIAAQAQVRIDSLSREHRLLQKRRRANIPDALSQAQMMPESLAPTNWRQPAHPTSATTTSSRPSIPSLPSPQSPSPP</sequence>
<reference evidence="2" key="1">
    <citation type="submission" date="2018-11" db="EMBL/GenBank/DDBJ databases">
        <authorList>
            <consortium name="Pathogen Informatics"/>
        </authorList>
    </citation>
    <scope>NUCLEOTIDE SEQUENCE</scope>
</reference>
<dbReference type="Proteomes" id="UP000784294">
    <property type="component" value="Unassembled WGS sequence"/>
</dbReference>
<feature type="compositionally biased region" description="Low complexity" evidence="1">
    <location>
        <begin position="187"/>
        <end position="204"/>
    </location>
</feature>
<feature type="region of interest" description="Disordered" evidence="1">
    <location>
        <begin position="1"/>
        <end position="39"/>
    </location>
</feature>
<keyword evidence="3" id="KW-1185">Reference proteome</keyword>
<feature type="region of interest" description="Disordered" evidence="1">
    <location>
        <begin position="187"/>
        <end position="210"/>
    </location>
</feature>
<evidence type="ECO:0000313" key="2">
    <source>
        <dbReference type="EMBL" id="VEL17345.1"/>
    </source>
</evidence>
<feature type="compositionally biased region" description="Pro residues" evidence="1">
    <location>
        <begin position="362"/>
        <end position="373"/>
    </location>
</feature>